<evidence type="ECO:0000256" key="2">
    <source>
        <dbReference type="SAM" id="MobiDB-lite"/>
    </source>
</evidence>
<evidence type="ECO:0000256" key="1">
    <source>
        <dbReference type="SAM" id="Coils"/>
    </source>
</evidence>
<keyword evidence="1" id="KW-0175">Coiled coil</keyword>
<comment type="caution">
    <text evidence="3">The sequence shown here is derived from an EMBL/GenBank/DDBJ whole genome shotgun (WGS) entry which is preliminary data.</text>
</comment>
<dbReference type="Gene3D" id="3.80.10.10">
    <property type="entry name" value="Ribonuclease Inhibitor"/>
    <property type="match status" value="1"/>
</dbReference>
<evidence type="ECO:0000313" key="3">
    <source>
        <dbReference type="EMBL" id="KAK7041741.1"/>
    </source>
</evidence>
<feature type="region of interest" description="Disordered" evidence="2">
    <location>
        <begin position="585"/>
        <end position="638"/>
    </location>
</feature>
<dbReference type="Proteomes" id="UP001383192">
    <property type="component" value="Unassembled WGS sequence"/>
</dbReference>
<evidence type="ECO:0008006" key="5">
    <source>
        <dbReference type="Google" id="ProtNLM"/>
    </source>
</evidence>
<feature type="coiled-coil region" evidence="1">
    <location>
        <begin position="62"/>
        <end position="89"/>
    </location>
</feature>
<dbReference type="EMBL" id="JAYKXP010000032">
    <property type="protein sequence ID" value="KAK7041741.1"/>
    <property type="molecule type" value="Genomic_DNA"/>
</dbReference>
<sequence length="638" mass="71839">MLNWAFWPVSPAMLENPSETTLCDHCENQFVPAVNHPPIPSMKLRSHLVPKQAEHAQMLAFIQAEEHEVERYEVELQRLRRLVEKLSFEQDVHKQRIQERKCWVSSALRVPKEVWCEIFTLACGPMAPLDISSKNMTAVPLGLSHVCFYWRDIVTALPKLWSAMKFELYPLSMGVKNIIELFLQNSASQLLEIELDFKSDYDPSRTALDKYLGPNGSSAFQALLSASSRFKVLEIEFSSKVLASFPENLRQVVTFPELEIFMFFCIAGDNQVDARTTWFWDKIKDASNLQHLTIPNDSLFRTSVVTPPIHIPTISIGAASFDWALSILLRCSQLTEFNWSGYWGDPWAPLARTPIVLPNLRQVHLSFVPADVVRQLFASVTLPAVTSISIGPLEDEGGSTAKWGSARPFVDMLERSGSPLQNLQLEFQDSHIPLNGLCRILRACANLTSLDVMVKKRRRATPDGFIHALLPLLTVTDGTTGAVLVPKLTHLRLHEISRTRKIPPQTQERLVHMAESRKLADESGSVRVSALEVLQISFSKEKFWIYRSNKHAIELDSGIADRFEELQHDGMKYSVEWITPKPLLGSTAAPATEEKSDEEPESGSESEDDDDEDEEGSEEDESESEQDDSDDVSGNANP</sequence>
<protein>
    <recommendedName>
        <fullName evidence="5">F-box domain-containing protein</fullName>
    </recommendedName>
</protein>
<evidence type="ECO:0000313" key="4">
    <source>
        <dbReference type="Proteomes" id="UP001383192"/>
    </source>
</evidence>
<feature type="compositionally biased region" description="Acidic residues" evidence="2">
    <location>
        <begin position="595"/>
        <end position="631"/>
    </location>
</feature>
<reference evidence="3 4" key="1">
    <citation type="submission" date="2024-01" db="EMBL/GenBank/DDBJ databases">
        <title>A draft genome for a cacao thread blight-causing isolate of Paramarasmius palmivorus.</title>
        <authorList>
            <person name="Baruah I.K."/>
            <person name="Bukari Y."/>
            <person name="Amoako-Attah I."/>
            <person name="Meinhardt L.W."/>
            <person name="Bailey B.A."/>
            <person name="Cohen S.P."/>
        </authorList>
    </citation>
    <scope>NUCLEOTIDE SEQUENCE [LARGE SCALE GENOMIC DNA]</scope>
    <source>
        <strain evidence="3 4">GH-12</strain>
    </source>
</reference>
<proteinExistence type="predicted"/>
<dbReference type="AlphaFoldDB" id="A0AAW0CTS4"/>
<organism evidence="3 4">
    <name type="scientific">Paramarasmius palmivorus</name>
    <dbReference type="NCBI Taxonomy" id="297713"/>
    <lineage>
        <taxon>Eukaryota</taxon>
        <taxon>Fungi</taxon>
        <taxon>Dikarya</taxon>
        <taxon>Basidiomycota</taxon>
        <taxon>Agaricomycotina</taxon>
        <taxon>Agaricomycetes</taxon>
        <taxon>Agaricomycetidae</taxon>
        <taxon>Agaricales</taxon>
        <taxon>Marasmiineae</taxon>
        <taxon>Marasmiaceae</taxon>
        <taxon>Paramarasmius</taxon>
    </lineage>
</organism>
<dbReference type="InterPro" id="IPR032675">
    <property type="entry name" value="LRR_dom_sf"/>
</dbReference>
<gene>
    <name evidence="3" type="ORF">VNI00_009030</name>
</gene>
<accession>A0AAW0CTS4</accession>
<name>A0AAW0CTS4_9AGAR</name>
<keyword evidence="4" id="KW-1185">Reference proteome</keyword>